<dbReference type="Pfam" id="PF13193">
    <property type="entry name" value="AMP-binding_C"/>
    <property type="match status" value="1"/>
</dbReference>
<dbReference type="PROSITE" id="PS00455">
    <property type="entry name" value="AMP_BINDING"/>
    <property type="match status" value="1"/>
</dbReference>
<evidence type="ECO:0000256" key="1">
    <source>
        <dbReference type="ARBA" id="ARBA00001957"/>
    </source>
</evidence>
<dbReference type="Proteomes" id="UP000660611">
    <property type="component" value="Unassembled WGS sequence"/>
</dbReference>
<name>A0A919PY85_9ACTN</name>
<evidence type="ECO:0000313" key="8">
    <source>
        <dbReference type="Proteomes" id="UP000660611"/>
    </source>
</evidence>
<dbReference type="InterPro" id="IPR000873">
    <property type="entry name" value="AMP-dep_synth/lig_dom"/>
</dbReference>
<dbReference type="Pfam" id="PF00501">
    <property type="entry name" value="AMP-binding"/>
    <property type="match status" value="1"/>
</dbReference>
<dbReference type="Gene3D" id="3.30.300.30">
    <property type="match status" value="1"/>
</dbReference>
<comment type="caution">
    <text evidence="7">The sequence shown here is derived from an EMBL/GenBank/DDBJ whole genome shotgun (WGS) entry which is preliminary data.</text>
</comment>
<dbReference type="SUPFAM" id="SSF52777">
    <property type="entry name" value="CoA-dependent acyltransferases"/>
    <property type="match status" value="1"/>
</dbReference>
<evidence type="ECO:0000313" key="7">
    <source>
        <dbReference type="EMBL" id="GIG52591.1"/>
    </source>
</evidence>
<keyword evidence="3" id="KW-0597">Phosphoprotein</keyword>
<dbReference type="InterPro" id="IPR036736">
    <property type="entry name" value="ACP-like_sf"/>
</dbReference>
<evidence type="ECO:0000259" key="5">
    <source>
        <dbReference type="Pfam" id="PF00550"/>
    </source>
</evidence>
<dbReference type="Gene3D" id="3.30.559.10">
    <property type="entry name" value="Chloramphenicol acetyltransferase-like domain"/>
    <property type="match status" value="1"/>
</dbReference>
<reference evidence="7" key="1">
    <citation type="submission" date="2021-01" db="EMBL/GenBank/DDBJ databases">
        <title>Whole genome shotgun sequence of Dactylosporangium siamense NBRC 106093.</title>
        <authorList>
            <person name="Komaki H."/>
            <person name="Tamura T."/>
        </authorList>
    </citation>
    <scope>NUCLEOTIDE SEQUENCE</scope>
    <source>
        <strain evidence="7">NBRC 106093</strain>
    </source>
</reference>
<dbReference type="InterPro" id="IPR009081">
    <property type="entry name" value="PP-bd_ACP"/>
</dbReference>
<dbReference type="InterPro" id="IPR006162">
    <property type="entry name" value="Ppantetheine_attach_site"/>
</dbReference>
<keyword evidence="2" id="KW-0596">Phosphopantetheine</keyword>
<proteinExistence type="predicted"/>
<dbReference type="InterPro" id="IPR045851">
    <property type="entry name" value="AMP-bd_C_sf"/>
</dbReference>
<dbReference type="InterPro" id="IPR020845">
    <property type="entry name" value="AMP-binding_CS"/>
</dbReference>
<feature type="domain" description="AMP-binding enzyme C-terminal" evidence="6">
    <location>
        <begin position="811"/>
        <end position="885"/>
    </location>
</feature>
<dbReference type="PROSITE" id="PS00012">
    <property type="entry name" value="PHOSPHOPANTETHEINE"/>
    <property type="match status" value="1"/>
</dbReference>
<evidence type="ECO:0000256" key="2">
    <source>
        <dbReference type="ARBA" id="ARBA00022450"/>
    </source>
</evidence>
<dbReference type="Gene3D" id="1.10.1200.10">
    <property type="entry name" value="ACP-like"/>
    <property type="match status" value="1"/>
</dbReference>
<feature type="domain" description="Carrier" evidence="5">
    <location>
        <begin position="924"/>
        <end position="960"/>
    </location>
</feature>
<dbReference type="GO" id="GO:0031177">
    <property type="term" value="F:phosphopantetheine binding"/>
    <property type="evidence" value="ECO:0007669"/>
    <property type="project" value="TreeGrafter"/>
</dbReference>
<dbReference type="PANTHER" id="PTHR45527:SF1">
    <property type="entry name" value="FATTY ACID SYNTHASE"/>
    <property type="match status" value="1"/>
</dbReference>
<dbReference type="InterPro" id="IPR025110">
    <property type="entry name" value="AMP-bd_C"/>
</dbReference>
<feature type="domain" description="AMP-dependent synthetase/ligase" evidence="4">
    <location>
        <begin position="417"/>
        <end position="755"/>
    </location>
</feature>
<dbReference type="InterPro" id="IPR010071">
    <property type="entry name" value="AA_adenyl_dom"/>
</dbReference>
<dbReference type="CDD" id="cd05930">
    <property type="entry name" value="A_NRPS"/>
    <property type="match status" value="1"/>
</dbReference>
<dbReference type="GO" id="GO:0043041">
    <property type="term" value="P:amino acid activation for nonribosomal peptide biosynthetic process"/>
    <property type="evidence" value="ECO:0007669"/>
    <property type="project" value="TreeGrafter"/>
</dbReference>
<dbReference type="InterPro" id="IPR023213">
    <property type="entry name" value="CAT-like_dom_sf"/>
</dbReference>
<dbReference type="SUPFAM" id="SSF56801">
    <property type="entry name" value="Acetyl-CoA synthetase-like"/>
    <property type="match status" value="1"/>
</dbReference>
<accession>A0A919PY85</accession>
<dbReference type="RefSeq" id="WP_203854180.1">
    <property type="nucleotide sequence ID" value="NZ_BAAAVW010000025.1"/>
</dbReference>
<comment type="cofactor">
    <cofactor evidence="1">
        <name>pantetheine 4'-phosphate</name>
        <dbReference type="ChEBI" id="CHEBI:47942"/>
    </cofactor>
</comment>
<dbReference type="GO" id="GO:0005737">
    <property type="term" value="C:cytoplasm"/>
    <property type="evidence" value="ECO:0007669"/>
    <property type="project" value="TreeGrafter"/>
</dbReference>
<dbReference type="AlphaFoldDB" id="A0A919PY85"/>
<dbReference type="Gene3D" id="2.30.38.10">
    <property type="entry name" value="Luciferase, Domain 3"/>
    <property type="match status" value="1"/>
</dbReference>
<evidence type="ECO:0000259" key="6">
    <source>
        <dbReference type="Pfam" id="PF13193"/>
    </source>
</evidence>
<organism evidence="7 8">
    <name type="scientific">Dactylosporangium siamense</name>
    <dbReference type="NCBI Taxonomy" id="685454"/>
    <lineage>
        <taxon>Bacteria</taxon>
        <taxon>Bacillati</taxon>
        <taxon>Actinomycetota</taxon>
        <taxon>Actinomycetes</taxon>
        <taxon>Micromonosporales</taxon>
        <taxon>Micromonosporaceae</taxon>
        <taxon>Dactylosporangium</taxon>
    </lineage>
</organism>
<dbReference type="EMBL" id="BONQ01000183">
    <property type="protein sequence ID" value="GIG52591.1"/>
    <property type="molecule type" value="Genomic_DNA"/>
</dbReference>
<gene>
    <name evidence="7" type="ORF">Dsi01nite_106320</name>
</gene>
<dbReference type="Pfam" id="PF00550">
    <property type="entry name" value="PP-binding"/>
    <property type="match status" value="1"/>
</dbReference>
<dbReference type="GO" id="GO:0044550">
    <property type="term" value="P:secondary metabolite biosynthetic process"/>
    <property type="evidence" value="ECO:0007669"/>
    <property type="project" value="TreeGrafter"/>
</dbReference>
<protein>
    <recommendedName>
        <fullName evidence="9">Amino acid adenylation domain-containing protein</fullName>
    </recommendedName>
</protein>
<sequence length="1013" mass="106807">MTADLREAGPAPTGTAYRRAVSATDWWFVAHPRKIPPVIQTVVEGTGAVDVAALTAALEAAGAANPGTRLRRQGQWWVDSGRAPSVRVVTGTAGPVTGLAALHDPLPTADGAWCEVLWCPGDRPALVFRASHAVMDGRGKSMWIADVFRALRGEPLLGAAGTVTDGDVFDKLGITNAESKPDVWFPSPLGPPGRGRQPTVWARRTVDGHHPALTAKVATALRDAYGLDTARFAIAFDLRRHAEDVRTTGNLLQTELFDVTAGEPWEALHERLLAAMAEDREVTWRLDPNLLKMPVPALRTLIRFMEAGRKDKHASATVLSHLGRADLAAHSTGTFEALTTYLLPLLAAVSSPEVNTVECGGRTELTLTWRDGPGVRDRMEAALDAVAAVLAPPAARPVAAAVAAAPDWTVVRRLSDVVAARPDAVALRWPGGTMTFAELDARSDVVAGRLLELGAGRGTVVGLLADRSMWTVTGLWGVLKAGAAYLPLDAGHPDARLAALLSDAGAQVCLVRAGSAARVPDGCTAVVLDDLPAAGAGPVPAEPTGDDLAYVIYTSGSTGAPKGVEIQHAALANYVDWAGRLFAVDENTNFALFTSPAFDLPNTALFLSTLAGGTLVLVPDEPSHVTLRHLLEESGANALKLTPSHLDLIGRLDLSPVGFGLLVVGGEPLRPAVAARARAQFGPATRLFNHYGPTEATIGCIVHAHHAGRYDSATVPIGRPAANCTVHVLGADRRRVPDGDVGELYIGGAQLARGYRGRADLTRERFVRLADDTRVYRTGDLARVLPSGEIECLGRADDQVKIAGHRVEPAEVAAALEAHPEVRRAVVVARTAPSGSGKVLVAYVAAAPDTDLDELREFLSESLPRYLVPAALHRVDAFPQTPNGKIDLSALPEPFPETAADTPDAPAILDTLTAAEGDEVRDGVAKVWARVLGVDPARLDGSADFHQLGGDSVLLLAMLAGVCADVVGAGREAAFMAELGRIIRRPTLDGVGEVARETLRTTNDEGERHAAAR</sequence>
<evidence type="ECO:0000256" key="3">
    <source>
        <dbReference type="ARBA" id="ARBA00022553"/>
    </source>
</evidence>
<dbReference type="PANTHER" id="PTHR45527">
    <property type="entry name" value="NONRIBOSOMAL PEPTIDE SYNTHETASE"/>
    <property type="match status" value="1"/>
</dbReference>
<dbReference type="NCBIfam" id="TIGR01733">
    <property type="entry name" value="AA-adenyl-dom"/>
    <property type="match status" value="1"/>
</dbReference>
<evidence type="ECO:0008006" key="9">
    <source>
        <dbReference type="Google" id="ProtNLM"/>
    </source>
</evidence>
<evidence type="ECO:0000259" key="4">
    <source>
        <dbReference type="Pfam" id="PF00501"/>
    </source>
</evidence>
<dbReference type="Gene3D" id="3.40.50.980">
    <property type="match status" value="2"/>
</dbReference>
<keyword evidence="8" id="KW-1185">Reference proteome</keyword>